<keyword evidence="1" id="KW-0805">Transcription regulation</keyword>
<dbReference type="PROSITE" id="PS01124">
    <property type="entry name" value="HTH_ARAC_FAMILY_2"/>
    <property type="match status" value="1"/>
</dbReference>
<dbReference type="RefSeq" id="WP_267988883.1">
    <property type="nucleotide sequence ID" value="NZ_JAPJZI010000001.1"/>
</dbReference>
<organism evidence="6 7">
    <name type="scientific">Hoeflea prorocentri</name>
    <dbReference type="NCBI Taxonomy" id="1922333"/>
    <lineage>
        <taxon>Bacteria</taxon>
        <taxon>Pseudomonadati</taxon>
        <taxon>Pseudomonadota</taxon>
        <taxon>Alphaproteobacteria</taxon>
        <taxon>Hyphomicrobiales</taxon>
        <taxon>Rhizobiaceae</taxon>
        <taxon>Hoeflea</taxon>
    </lineage>
</organism>
<dbReference type="SUPFAM" id="SSF46689">
    <property type="entry name" value="Homeodomain-like"/>
    <property type="match status" value="1"/>
</dbReference>
<comment type="caution">
    <text evidence="6">The sequence shown here is derived from an EMBL/GenBank/DDBJ whole genome shotgun (WGS) entry which is preliminary data.</text>
</comment>
<dbReference type="Proteomes" id="UP001151234">
    <property type="component" value="Unassembled WGS sequence"/>
</dbReference>
<name>A0A9X3ZGD2_9HYPH</name>
<dbReference type="InterPro" id="IPR020449">
    <property type="entry name" value="Tscrpt_reg_AraC-type_HTH"/>
</dbReference>
<evidence type="ECO:0000256" key="4">
    <source>
        <dbReference type="SAM" id="MobiDB-lite"/>
    </source>
</evidence>
<dbReference type="GO" id="GO:0043565">
    <property type="term" value="F:sequence-specific DNA binding"/>
    <property type="evidence" value="ECO:0007669"/>
    <property type="project" value="InterPro"/>
</dbReference>
<dbReference type="AlphaFoldDB" id="A0A9X3ZGD2"/>
<dbReference type="SUPFAM" id="SSF51215">
    <property type="entry name" value="Regulatory protein AraC"/>
    <property type="match status" value="1"/>
</dbReference>
<protein>
    <submittedName>
        <fullName evidence="6">AraC family transcriptional regulator</fullName>
    </submittedName>
</protein>
<feature type="domain" description="HTH araC/xylS-type" evidence="5">
    <location>
        <begin position="174"/>
        <end position="272"/>
    </location>
</feature>
<dbReference type="InterPro" id="IPR018062">
    <property type="entry name" value="HTH_AraC-typ_CS"/>
</dbReference>
<dbReference type="Pfam" id="PF12833">
    <property type="entry name" value="HTH_18"/>
    <property type="match status" value="1"/>
</dbReference>
<sequence length="288" mass="32519">MIDIGEIKRIETGQINYAPGRSLGPRIQTGLQLVMLDHGSVSIDTDGTKITLHPGQVCCQWPGFRETYVFDKHQASSHRWIAISPEGDHATSKMLDLRGILPKFASETPLMRGLFEAVRNGPGIHMEETPQLISDRSWPDVQMLLVKAYLTAFADQWSEDKTGQEIYNRPRPLARLARFIEQNYARQISLTDMAGAAKVTESYLVRLCRTHGKPTPAQWLWNERVTRGHGLLRNTGLNVSEVAERVGFANPYHFSRLFKDRTGMTPTQARREAWHSTEGISPNAGERQ</sequence>
<evidence type="ECO:0000256" key="2">
    <source>
        <dbReference type="ARBA" id="ARBA00023125"/>
    </source>
</evidence>
<dbReference type="GO" id="GO:0003700">
    <property type="term" value="F:DNA-binding transcription factor activity"/>
    <property type="evidence" value="ECO:0007669"/>
    <property type="project" value="InterPro"/>
</dbReference>
<dbReference type="InterPro" id="IPR018060">
    <property type="entry name" value="HTH_AraC"/>
</dbReference>
<dbReference type="Gene3D" id="1.10.10.60">
    <property type="entry name" value="Homeodomain-like"/>
    <property type="match status" value="1"/>
</dbReference>
<reference evidence="6" key="1">
    <citation type="submission" date="2022-11" db="EMBL/GenBank/DDBJ databases">
        <title>Draft genome sequence of Hoeflea poritis E7-10 and Hoeflea prorocentri PM5-8, separated from scleractinian coral Porites lutea and marine dinoflagellate.</title>
        <authorList>
            <person name="Zhang G."/>
            <person name="Wei Q."/>
            <person name="Cai L."/>
        </authorList>
    </citation>
    <scope>NUCLEOTIDE SEQUENCE</scope>
    <source>
        <strain evidence="6">PM5-8</strain>
    </source>
</reference>
<dbReference type="SMART" id="SM00342">
    <property type="entry name" value="HTH_ARAC"/>
    <property type="match status" value="1"/>
</dbReference>
<gene>
    <name evidence="6" type="ORF">OQ273_02440</name>
</gene>
<dbReference type="PROSITE" id="PS00041">
    <property type="entry name" value="HTH_ARAC_FAMILY_1"/>
    <property type="match status" value="1"/>
</dbReference>
<evidence type="ECO:0000256" key="3">
    <source>
        <dbReference type="ARBA" id="ARBA00023163"/>
    </source>
</evidence>
<dbReference type="PANTHER" id="PTHR43280">
    <property type="entry name" value="ARAC-FAMILY TRANSCRIPTIONAL REGULATOR"/>
    <property type="match status" value="1"/>
</dbReference>
<keyword evidence="7" id="KW-1185">Reference proteome</keyword>
<dbReference type="PANTHER" id="PTHR43280:SF2">
    <property type="entry name" value="HTH-TYPE TRANSCRIPTIONAL REGULATOR EXSA"/>
    <property type="match status" value="1"/>
</dbReference>
<dbReference type="InterPro" id="IPR009057">
    <property type="entry name" value="Homeodomain-like_sf"/>
</dbReference>
<evidence type="ECO:0000313" key="6">
    <source>
        <dbReference type="EMBL" id="MDA5397420.1"/>
    </source>
</evidence>
<evidence type="ECO:0000313" key="7">
    <source>
        <dbReference type="Proteomes" id="UP001151234"/>
    </source>
</evidence>
<keyword evidence="2" id="KW-0238">DNA-binding</keyword>
<evidence type="ECO:0000259" key="5">
    <source>
        <dbReference type="PROSITE" id="PS01124"/>
    </source>
</evidence>
<feature type="region of interest" description="Disordered" evidence="4">
    <location>
        <begin position="264"/>
        <end position="288"/>
    </location>
</feature>
<accession>A0A9X3ZGD2</accession>
<dbReference type="InterPro" id="IPR037923">
    <property type="entry name" value="HTH-like"/>
</dbReference>
<keyword evidence="3" id="KW-0804">Transcription</keyword>
<proteinExistence type="predicted"/>
<evidence type="ECO:0000256" key="1">
    <source>
        <dbReference type="ARBA" id="ARBA00023015"/>
    </source>
</evidence>
<dbReference type="PRINTS" id="PR00032">
    <property type="entry name" value="HTHARAC"/>
</dbReference>
<dbReference type="EMBL" id="JAPJZI010000001">
    <property type="protein sequence ID" value="MDA5397420.1"/>
    <property type="molecule type" value="Genomic_DNA"/>
</dbReference>